<evidence type="ECO:0000313" key="3">
    <source>
        <dbReference type="Proteomes" id="UP001281731"/>
    </source>
</evidence>
<dbReference type="Proteomes" id="UP001281731">
    <property type="component" value="Unassembled WGS sequence"/>
</dbReference>
<evidence type="ECO:0000256" key="1">
    <source>
        <dbReference type="SAM" id="MobiDB-lite"/>
    </source>
</evidence>
<dbReference type="GeneID" id="78353007"/>
<evidence type="ECO:0000313" key="2">
    <source>
        <dbReference type="EMBL" id="MDY5155566.1"/>
    </source>
</evidence>
<accession>A0AAW9HPF4</accession>
<name>A0AAW9HPF4_9ACTO</name>
<sequence>MAEKTVQKTDKRDKNTDKRKGQMTVQFSELVAPLFDKKKHHGQGTFVITVLTKAGSTYLKAQSQTDRDYAAKIFRGERTLSEPIRESFQGTINRQTLIPWLQRSLEEQRNLSQTKFTDTCLLYGFPKEQEIDIQVLAQALAEQLQEILFNPDNDAPVITAAYEHYTETPDKPFSGITQPLIKGDRVLVSVPPALQEYRLPFYNEIEHTWTIQNTGKVSWDGRALRCEDPERYQLRPDKRIIAIEHLDQNRFIKLSTVIKARGEEGRFTSHWIMVDSNGVNCFPNEKSAFNIVIDVINPNLQQVAAEGAA</sequence>
<dbReference type="Gene3D" id="2.60.40.10">
    <property type="entry name" value="Immunoglobulins"/>
    <property type="match status" value="1"/>
</dbReference>
<dbReference type="InterPro" id="IPR013783">
    <property type="entry name" value="Ig-like_fold"/>
</dbReference>
<comment type="caution">
    <text evidence="2">The sequence shown here is derived from an EMBL/GenBank/DDBJ whole genome shotgun (WGS) entry which is preliminary data.</text>
</comment>
<organism evidence="2 3">
    <name type="scientific">Actinotignum urinale</name>
    <dbReference type="NCBI Taxonomy" id="190146"/>
    <lineage>
        <taxon>Bacteria</taxon>
        <taxon>Bacillati</taxon>
        <taxon>Actinomycetota</taxon>
        <taxon>Actinomycetes</taxon>
        <taxon>Actinomycetales</taxon>
        <taxon>Actinomycetaceae</taxon>
        <taxon>Actinotignum</taxon>
    </lineage>
</organism>
<proteinExistence type="predicted"/>
<dbReference type="GO" id="GO:0005975">
    <property type="term" value="P:carbohydrate metabolic process"/>
    <property type="evidence" value="ECO:0007669"/>
    <property type="project" value="UniProtKB-ARBA"/>
</dbReference>
<gene>
    <name evidence="2" type="ORF">R6G80_07525</name>
</gene>
<dbReference type="RefSeq" id="WP_022865341.1">
    <property type="nucleotide sequence ID" value="NZ_JAWNGC010000012.1"/>
</dbReference>
<reference evidence="2" key="1">
    <citation type="submission" date="2023-10" db="EMBL/GenBank/DDBJ databases">
        <title>Whole Genome based description of the genera Actinobaculum and Actinotignum reveals a complex phylogenetic relationship within the species included in the genus Actinotignum.</title>
        <authorList>
            <person name="Jensen C.S."/>
            <person name="Dargis R."/>
            <person name="Kemp M."/>
            <person name="Christensen J.J."/>
        </authorList>
    </citation>
    <scope>NUCLEOTIDE SEQUENCE</scope>
    <source>
        <strain evidence="2">SLA_B511</strain>
    </source>
</reference>
<dbReference type="AlphaFoldDB" id="A0AAW9HPF4"/>
<feature type="compositionally biased region" description="Basic and acidic residues" evidence="1">
    <location>
        <begin position="1"/>
        <end position="20"/>
    </location>
</feature>
<feature type="region of interest" description="Disordered" evidence="1">
    <location>
        <begin position="1"/>
        <end position="21"/>
    </location>
</feature>
<dbReference type="EMBL" id="JAWNGC010000012">
    <property type="protein sequence ID" value="MDY5155566.1"/>
    <property type="molecule type" value="Genomic_DNA"/>
</dbReference>
<protein>
    <submittedName>
        <fullName evidence="2">NBR1-Ig-like domain-containing protein</fullName>
    </submittedName>
</protein>